<protein>
    <submittedName>
        <fullName evidence="1">Uncharacterized protein</fullName>
    </submittedName>
</protein>
<evidence type="ECO:0000313" key="1">
    <source>
        <dbReference type="EMBL" id="CUV37431.1"/>
    </source>
</evidence>
<organism evidence="1">
    <name type="scientific">Ralstonia solanacearum</name>
    <name type="common">Pseudomonas solanacearum</name>
    <dbReference type="NCBI Taxonomy" id="305"/>
    <lineage>
        <taxon>Bacteria</taxon>
        <taxon>Pseudomonadati</taxon>
        <taxon>Pseudomonadota</taxon>
        <taxon>Betaproteobacteria</taxon>
        <taxon>Burkholderiales</taxon>
        <taxon>Burkholderiaceae</taxon>
        <taxon>Ralstonia</taxon>
        <taxon>Ralstonia solanacearum species complex</taxon>
    </lineage>
</organism>
<dbReference type="EMBL" id="LN899825">
    <property type="protein sequence ID" value="CUV37431.1"/>
    <property type="molecule type" value="Genomic_DNA"/>
</dbReference>
<sequence length="107" mass="12150">MITQKKQPLLLINKPPGQLDKIAPPAATLDYSPLEIHDYPPTILNDLRHMLQEKLEASAILFDEISTHSRTHFSLIIVSPHYHHGLEISTQRILPRPSSVWSKSIGR</sequence>
<proteinExistence type="predicted"/>
<name>A0A0S4VS81_RALSL</name>
<gene>
    <name evidence="1" type="ORF">TD1301_v1_3420002</name>
</gene>
<reference evidence="1" key="1">
    <citation type="submission" date="2015-10" db="EMBL/GenBank/DDBJ databases">
        <authorList>
            <person name="Gilbert D.G."/>
        </authorList>
    </citation>
    <scope>NUCLEOTIDE SEQUENCE</scope>
    <source>
        <strain evidence="1">Phyl III-seqv23</strain>
    </source>
</reference>
<dbReference type="AlphaFoldDB" id="A0A0S4VS81"/>
<accession>A0A0S4VS81</accession>